<evidence type="ECO:0000256" key="1">
    <source>
        <dbReference type="SAM" id="MobiDB-lite"/>
    </source>
</evidence>
<dbReference type="EMBL" id="JBANQN010000176">
    <property type="protein sequence ID" value="KAK6771744.1"/>
    <property type="molecule type" value="Genomic_DNA"/>
</dbReference>
<dbReference type="EMBL" id="JBANQN010000012">
    <property type="protein sequence ID" value="KAK6774829.1"/>
    <property type="molecule type" value="Genomic_DNA"/>
</dbReference>
<feature type="region of interest" description="Disordered" evidence="1">
    <location>
        <begin position="1"/>
        <end position="29"/>
    </location>
</feature>
<dbReference type="AlphaFoldDB" id="A0AAN8XXI8"/>
<protein>
    <submittedName>
        <fullName evidence="2">Uncharacterized protein</fullName>
    </submittedName>
</protein>
<proteinExistence type="predicted"/>
<evidence type="ECO:0000313" key="5">
    <source>
        <dbReference type="Proteomes" id="UP001371456"/>
    </source>
</evidence>
<sequence>MQASKASAEAAPGSTQGTSKEEVGKDPGLPEALRARMLALEDEVNMVMGQYLGAVEDASFLSKTLAAGTHRQRLLPLQPRHSGLGADLSVHRYHKPLL</sequence>
<accession>A0AAN8XXI8</accession>
<gene>
    <name evidence="4" type="ORF">RDI58_009586</name>
    <name evidence="3" type="ORF">RDI58_030069</name>
    <name evidence="2" type="ORF">RDI58_031009</name>
</gene>
<comment type="caution">
    <text evidence="2">The sequence shown here is derived from an EMBL/GenBank/DDBJ whole genome shotgun (WGS) entry which is preliminary data.</text>
</comment>
<dbReference type="EMBL" id="JBANQN010000004">
    <property type="protein sequence ID" value="KAK6790505.1"/>
    <property type="molecule type" value="Genomic_DNA"/>
</dbReference>
<evidence type="ECO:0000313" key="2">
    <source>
        <dbReference type="EMBL" id="KAK6771744.1"/>
    </source>
</evidence>
<evidence type="ECO:0000313" key="4">
    <source>
        <dbReference type="EMBL" id="KAK6790505.1"/>
    </source>
</evidence>
<reference evidence="2 5" key="1">
    <citation type="submission" date="2024-02" db="EMBL/GenBank/DDBJ databases">
        <title>de novo genome assembly of Solanum bulbocastanum strain 11H21.</title>
        <authorList>
            <person name="Hosaka A.J."/>
        </authorList>
    </citation>
    <scope>NUCLEOTIDE SEQUENCE [LARGE SCALE GENOMIC DNA]</scope>
    <source>
        <tissue evidence="2">Young leaves</tissue>
    </source>
</reference>
<name>A0AAN8XXI8_SOLBU</name>
<evidence type="ECO:0000313" key="3">
    <source>
        <dbReference type="EMBL" id="KAK6774829.1"/>
    </source>
</evidence>
<dbReference type="Proteomes" id="UP001371456">
    <property type="component" value="Unassembled WGS sequence"/>
</dbReference>
<organism evidence="2 5">
    <name type="scientific">Solanum bulbocastanum</name>
    <name type="common">Wild potato</name>
    <dbReference type="NCBI Taxonomy" id="147425"/>
    <lineage>
        <taxon>Eukaryota</taxon>
        <taxon>Viridiplantae</taxon>
        <taxon>Streptophyta</taxon>
        <taxon>Embryophyta</taxon>
        <taxon>Tracheophyta</taxon>
        <taxon>Spermatophyta</taxon>
        <taxon>Magnoliopsida</taxon>
        <taxon>eudicotyledons</taxon>
        <taxon>Gunneridae</taxon>
        <taxon>Pentapetalae</taxon>
        <taxon>asterids</taxon>
        <taxon>lamiids</taxon>
        <taxon>Solanales</taxon>
        <taxon>Solanaceae</taxon>
        <taxon>Solanoideae</taxon>
        <taxon>Solaneae</taxon>
        <taxon>Solanum</taxon>
    </lineage>
</organism>
<keyword evidence="5" id="KW-1185">Reference proteome</keyword>